<evidence type="ECO:0000313" key="6">
    <source>
        <dbReference type="Proteomes" id="UP000179243"/>
    </source>
</evidence>
<organism evidence="5 6">
    <name type="scientific">Candidatus Raymondbacteria bacterium RIFOXYD12_FULL_49_13</name>
    <dbReference type="NCBI Taxonomy" id="1817890"/>
    <lineage>
        <taxon>Bacteria</taxon>
        <taxon>Raymondiibacteriota</taxon>
    </lineage>
</organism>
<dbReference type="PANTHER" id="PTHR43875:SF1">
    <property type="entry name" value="OSMOPROTECTIVE COMPOUNDS UPTAKE ATP-BINDING PROTEIN GGTA"/>
    <property type="match status" value="1"/>
</dbReference>
<dbReference type="SMART" id="SM00382">
    <property type="entry name" value="AAA"/>
    <property type="match status" value="1"/>
</dbReference>
<evidence type="ECO:0000259" key="4">
    <source>
        <dbReference type="PROSITE" id="PS50893"/>
    </source>
</evidence>
<dbReference type="InterPro" id="IPR003439">
    <property type="entry name" value="ABC_transporter-like_ATP-bd"/>
</dbReference>
<dbReference type="Proteomes" id="UP000179243">
    <property type="component" value="Unassembled WGS sequence"/>
</dbReference>
<keyword evidence="2" id="KW-0547">Nucleotide-binding</keyword>
<dbReference type="Gene3D" id="2.40.50.100">
    <property type="match status" value="1"/>
</dbReference>
<dbReference type="PROSITE" id="PS00211">
    <property type="entry name" value="ABC_TRANSPORTER_1"/>
    <property type="match status" value="1"/>
</dbReference>
<dbReference type="Pfam" id="PF00005">
    <property type="entry name" value="ABC_tran"/>
    <property type="match status" value="1"/>
</dbReference>
<evidence type="ECO:0000313" key="5">
    <source>
        <dbReference type="EMBL" id="OGK03271.1"/>
    </source>
</evidence>
<gene>
    <name evidence="5" type="ORF">A2519_13165</name>
</gene>
<dbReference type="Pfam" id="PF17912">
    <property type="entry name" value="OB_MalK"/>
    <property type="match status" value="1"/>
</dbReference>
<dbReference type="GO" id="GO:0140359">
    <property type="term" value="F:ABC-type transporter activity"/>
    <property type="evidence" value="ECO:0007669"/>
    <property type="project" value="UniProtKB-ARBA"/>
</dbReference>
<dbReference type="AlphaFoldDB" id="A0A1F7F9I7"/>
<reference evidence="5 6" key="1">
    <citation type="journal article" date="2016" name="Nat. Commun.">
        <title>Thousands of microbial genomes shed light on interconnected biogeochemical processes in an aquifer system.</title>
        <authorList>
            <person name="Anantharaman K."/>
            <person name="Brown C.T."/>
            <person name="Hug L.A."/>
            <person name="Sharon I."/>
            <person name="Castelle C.J."/>
            <person name="Probst A.J."/>
            <person name="Thomas B.C."/>
            <person name="Singh A."/>
            <person name="Wilkins M.J."/>
            <person name="Karaoz U."/>
            <person name="Brodie E.L."/>
            <person name="Williams K.H."/>
            <person name="Hubbard S.S."/>
            <person name="Banfield J.F."/>
        </authorList>
    </citation>
    <scope>NUCLEOTIDE SEQUENCE [LARGE SCALE GENOMIC DNA]</scope>
</reference>
<proteinExistence type="predicted"/>
<dbReference type="InterPro" id="IPR003593">
    <property type="entry name" value="AAA+_ATPase"/>
</dbReference>
<dbReference type="SUPFAM" id="SSF50331">
    <property type="entry name" value="MOP-like"/>
    <property type="match status" value="1"/>
</dbReference>
<comment type="caution">
    <text evidence="5">The sequence shown here is derived from an EMBL/GenBank/DDBJ whole genome shotgun (WGS) entry which is preliminary data.</text>
</comment>
<dbReference type="InterPro" id="IPR017871">
    <property type="entry name" value="ABC_transporter-like_CS"/>
</dbReference>
<dbReference type="Gene3D" id="2.40.50.140">
    <property type="entry name" value="Nucleic acid-binding proteins"/>
    <property type="match status" value="1"/>
</dbReference>
<evidence type="ECO:0000256" key="2">
    <source>
        <dbReference type="ARBA" id="ARBA00022741"/>
    </source>
</evidence>
<dbReference type="GO" id="GO:0016887">
    <property type="term" value="F:ATP hydrolysis activity"/>
    <property type="evidence" value="ECO:0007669"/>
    <property type="project" value="InterPro"/>
</dbReference>
<dbReference type="SUPFAM" id="SSF52540">
    <property type="entry name" value="P-loop containing nucleoside triphosphate hydrolases"/>
    <property type="match status" value="1"/>
</dbReference>
<dbReference type="EMBL" id="MFYX01000092">
    <property type="protein sequence ID" value="OGK03271.1"/>
    <property type="molecule type" value="Genomic_DNA"/>
</dbReference>
<dbReference type="InterPro" id="IPR040582">
    <property type="entry name" value="OB_MalK-like"/>
</dbReference>
<dbReference type="InterPro" id="IPR047641">
    <property type="entry name" value="ABC_transpr_MalK/UgpC-like"/>
</dbReference>
<dbReference type="PROSITE" id="PS50893">
    <property type="entry name" value="ABC_TRANSPORTER_2"/>
    <property type="match status" value="1"/>
</dbReference>
<dbReference type="InterPro" id="IPR008995">
    <property type="entry name" value="Mo/tungstate-bd_C_term_dom"/>
</dbReference>
<feature type="domain" description="ABC transporter" evidence="4">
    <location>
        <begin position="4"/>
        <end position="234"/>
    </location>
</feature>
<dbReference type="FunFam" id="3.40.50.300:FF:000042">
    <property type="entry name" value="Maltose/maltodextrin ABC transporter, ATP-binding protein"/>
    <property type="match status" value="1"/>
</dbReference>
<accession>A0A1F7F9I7</accession>
<dbReference type="InterPro" id="IPR027417">
    <property type="entry name" value="P-loop_NTPase"/>
</dbReference>
<protein>
    <recommendedName>
        <fullName evidence="4">ABC transporter domain-containing protein</fullName>
    </recommendedName>
</protein>
<dbReference type="Gene3D" id="3.40.50.300">
    <property type="entry name" value="P-loop containing nucleotide triphosphate hydrolases"/>
    <property type="match status" value="1"/>
</dbReference>
<dbReference type="GO" id="GO:0005524">
    <property type="term" value="F:ATP binding"/>
    <property type="evidence" value="ECO:0007669"/>
    <property type="project" value="UniProtKB-KW"/>
</dbReference>
<evidence type="ECO:0000256" key="3">
    <source>
        <dbReference type="ARBA" id="ARBA00022840"/>
    </source>
</evidence>
<dbReference type="PANTHER" id="PTHR43875">
    <property type="entry name" value="MALTODEXTRIN IMPORT ATP-BINDING PROTEIN MSMX"/>
    <property type="match status" value="1"/>
</dbReference>
<dbReference type="InterPro" id="IPR012340">
    <property type="entry name" value="NA-bd_OB-fold"/>
</dbReference>
<dbReference type="GO" id="GO:0055052">
    <property type="term" value="C:ATP-binding cassette (ABC) transporter complex, substrate-binding subunit-containing"/>
    <property type="evidence" value="ECO:0007669"/>
    <property type="project" value="TreeGrafter"/>
</dbReference>
<keyword evidence="3" id="KW-0067">ATP-binding</keyword>
<keyword evidence="1" id="KW-0813">Transport</keyword>
<evidence type="ECO:0000256" key="1">
    <source>
        <dbReference type="ARBA" id="ARBA00022448"/>
    </source>
</evidence>
<sequence>MSEVILKQITKSYKEKEVIHGIDLHIREGEFLTLLGPSGCGKTTILNMIAGLESISSGEIHIGGRLMNDVPARKRNIGMVFQSYALFPHMTVDQNIAFGLKIQKLPRIQIFEKLEWAKELLHLSEKGKSFPRELSGGERQRVALGRALVLQPHVLLLDEPLSNLDQELRESMTTELKRIHQNVGCTSVYVTHNQMEALRMSDRIAVIRDGRLIQCDTPMRIFERPTTVFVGNFIGSPAMNQFPARIAEAGGEAVVTIGDTALCMEKGRSQALLRHTGREVLAGIRPQQINFFKDREGMRHSDTDVRVEVQIYEPLGERLMVTGKFNSHDMVFFMIPDPEHLPKRGDALQVVIDGRHIHFFDRETGVRITDGE</sequence>
<name>A0A1F7F9I7_UNCRA</name>